<keyword evidence="2" id="KW-1185">Reference proteome</keyword>
<name>A0A8J8T174_HALGN</name>
<dbReference type="EMBL" id="RRYP01010419">
    <property type="protein sequence ID" value="TNV78394.1"/>
    <property type="molecule type" value="Genomic_DNA"/>
</dbReference>
<organism evidence="1 2">
    <name type="scientific">Halteria grandinella</name>
    <dbReference type="NCBI Taxonomy" id="5974"/>
    <lineage>
        <taxon>Eukaryota</taxon>
        <taxon>Sar</taxon>
        <taxon>Alveolata</taxon>
        <taxon>Ciliophora</taxon>
        <taxon>Intramacronucleata</taxon>
        <taxon>Spirotrichea</taxon>
        <taxon>Stichotrichia</taxon>
        <taxon>Sporadotrichida</taxon>
        <taxon>Halteriidae</taxon>
        <taxon>Halteria</taxon>
    </lineage>
</organism>
<comment type="caution">
    <text evidence="1">The sequence shown here is derived from an EMBL/GenBank/DDBJ whole genome shotgun (WGS) entry which is preliminary data.</text>
</comment>
<protein>
    <submittedName>
        <fullName evidence="1">Uncharacterized protein</fullName>
    </submittedName>
</protein>
<evidence type="ECO:0000313" key="2">
    <source>
        <dbReference type="Proteomes" id="UP000785679"/>
    </source>
</evidence>
<proteinExistence type="predicted"/>
<evidence type="ECO:0000313" key="1">
    <source>
        <dbReference type="EMBL" id="TNV78394.1"/>
    </source>
</evidence>
<gene>
    <name evidence="1" type="ORF">FGO68_gene1615</name>
</gene>
<dbReference type="Proteomes" id="UP000785679">
    <property type="component" value="Unassembled WGS sequence"/>
</dbReference>
<sequence>MVCPVEQRWSSLDLLDHPLLNSIDDFSFEIDESSYPVQLGIVKLMGLKDCKEYLDAITSSDLTQEDINEYYIRDLIANVLLWDEGLITVDLQTVHEYIEVESEGIEVALVSQSQVLNVVRILGDIKSTEKDRLYGLIYLQCAFNKEENVVIFLQACKDSIQLFQSLRRISTTLHLMVLRILQPLCKWLSTLDHFIISSFYLITEHQHDQEVLIFEWLTLVSQVSDLSKLVNLGLIPILESIENRQSKALAKAIWVRAVIEKEEQLFQKNVQFQGKDMIRQLEDILGDDSFIQRII</sequence>
<dbReference type="AlphaFoldDB" id="A0A8J8T174"/>
<reference evidence="1" key="1">
    <citation type="submission" date="2019-06" db="EMBL/GenBank/DDBJ databases">
        <authorList>
            <person name="Zheng W."/>
        </authorList>
    </citation>
    <scope>NUCLEOTIDE SEQUENCE</scope>
    <source>
        <strain evidence="1">QDHG01</strain>
    </source>
</reference>
<accession>A0A8J8T174</accession>